<dbReference type="Gene3D" id="1.10.10.10">
    <property type="entry name" value="Winged helix-like DNA-binding domain superfamily/Winged helix DNA-binding domain"/>
    <property type="match status" value="1"/>
</dbReference>
<dbReference type="Proteomes" id="UP000054375">
    <property type="component" value="Unassembled WGS sequence"/>
</dbReference>
<dbReference type="InterPro" id="IPR036390">
    <property type="entry name" value="WH_DNA-bd_sf"/>
</dbReference>
<evidence type="ECO:0000259" key="1">
    <source>
        <dbReference type="PROSITE" id="PS50995"/>
    </source>
</evidence>
<keyword evidence="3" id="KW-1185">Reference proteome</keyword>
<proteinExistence type="predicted"/>
<sequence length="156" mass="16764">MREARPSRGVDHVAAGLVACLPVLNRHIKQSIDRQLPDPRLPERQLALLRYVAAHDGATVHKAADVLHMVPNNVSTLVSRLTDAGLLERHQDGTDKRVARLCVTAMARQRIGEAEGIATRHLSSALRTLTDGDLEALGAALGALEALAQHLADQSA</sequence>
<accession>A0A101RPZ8</accession>
<dbReference type="InterPro" id="IPR036388">
    <property type="entry name" value="WH-like_DNA-bd_sf"/>
</dbReference>
<comment type="caution">
    <text evidence="2">The sequence shown here is derived from an EMBL/GenBank/DDBJ whole genome shotgun (WGS) entry which is preliminary data.</text>
</comment>
<dbReference type="InterPro" id="IPR000835">
    <property type="entry name" value="HTH_MarR-typ"/>
</dbReference>
<dbReference type="PANTHER" id="PTHR33164:SF103">
    <property type="entry name" value="REGULATORY PROTEIN MARR"/>
    <property type="match status" value="1"/>
</dbReference>
<dbReference type="PANTHER" id="PTHR33164">
    <property type="entry name" value="TRANSCRIPTIONAL REGULATOR, MARR FAMILY"/>
    <property type="match status" value="1"/>
</dbReference>
<gene>
    <name evidence="2" type="ORF">AQJ54_39780</name>
</gene>
<dbReference type="SUPFAM" id="SSF46785">
    <property type="entry name" value="Winged helix' DNA-binding domain"/>
    <property type="match status" value="1"/>
</dbReference>
<protein>
    <submittedName>
        <fullName evidence="2">MarR family transcriptional regulator</fullName>
    </submittedName>
</protein>
<dbReference type="Pfam" id="PF12802">
    <property type="entry name" value="MarR_2"/>
    <property type="match status" value="1"/>
</dbReference>
<reference evidence="2 3" key="1">
    <citation type="submission" date="2015-10" db="EMBL/GenBank/DDBJ databases">
        <title>Draft genome sequence of Streptomyces griseorubiginosus DSM 40469, type strain for the species Streptomyces griseorubiginosus.</title>
        <authorList>
            <person name="Ruckert C."/>
            <person name="Winkler A."/>
            <person name="Kalinowski J."/>
            <person name="Kampfer P."/>
            <person name="Glaeser S."/>
        </authorList>
    </citation>
    <scope>NUCLEOTIDE SEQUENCE [LARGE SCALE GENOMIC DNA]</scope>
    <source>
        <strain evidence="2 3">DSM 40469</strain>
    </source>
</reference>
<evidence type="ECO:0000313" key="3">
    <source>
        <dbReference type="Proteomes" id="UP000054375"/>
    </source>
</evidence>
<dbReference type="PROSITE" id="PS50995">
    <property type="entry name" value="HTH_MARR_2"/>
    <property type="match status" value="1"/>
</dbReference>
<name>A0A101RPZ8_9ACTN</name>
<evidence type="ECO:0000313" key="2">
    <source>
        <dbReference type="EMBL" id="KUN59602.1"/>
    </source>
</evidence>
<organism evidence="2 3">
    <name type="scientific">Streptomyces griseorubiginosus</name>
    <dbReference type="NCBI Taxonomy" id="67304"/>
    <lineage>
        <taxon>Bacteria</taxon>
        <taxon>Bacillati</taxon>
        <taxon>Actinomycetota</taxon>
        <taxon>Actinomycetes</taxon>
        <taxon>Kitasatosporales</taxon>
        <taxon>Streptomycetaceae</taxon>
        <taxon>Streptomyces</taxon>
    </lineage>
</organism>
<dbReference type="EMBL" id="LMWV01000036">
    <property type="protein sequence ID" value="KUN59602.1"/>
    <property type="molecule type" value="Genomic_DNA"/>
</dbReference>
<feature type="domain" description="HTH marR-type" evidence="1">
    <location>
        <begin position="14"/>
        <end position="146"/>
    </location>
</feature>
<dbReference type="GO" id="GO:0006950">
    <property type="term" value="P:response to stress"/>
    <property type="evidence" value="ECO:0007669"/>
    <property type="project" value="TreeGrafter"/>
</dbReference>
<dbReference type="InterPro" id="IPR039422">
    <property type="entry name" value="MarR/SlyA-like"/>
</dbReference>
<dbReference type="SMART" id="SM00347">
    <property type="entry name" value="HTH_MARR"/>
    <property type="match status" value="1"/>
</dbReference>
<dbReference type="GO" id="GO:0003700">
    <property type="term" value="F:DNA-binding transcription factor activity"/>
    <property type="evidence" value="ECO:0007669"/>
    <property type="project" value="InterPro"/>
</dbReference>
<dbReference type="AlphaFoldDB" id="A0A101RPZ8"/>